<evidence type="ECO:0000313" key="1">
    <source>
        <dbReference type="EMBL" id="MBX0322073.1"/>
    </source>
</evidence>
<dbReference type="Proteomes" id="UP001430377">
    <property type="component" value="Unassembled WGS sequence"/>
</dbReference>
<protein>
    <submittedName>
        <fullName evidence="1">DUF4442 domain-containing protein</fullName>
    </submittedName>
</protein>
<evidence type="ECO:0000313" key="2">
    <source>
        <dbReference type="Proteomes" id="UP001430377"/>
    </source>
</evidence>
<comment type="caution">
    <text evidence="1">The sequence shown here is derived from an EMBL/GenBank/DDBJ whole genome shotgun (WGS) entry which is preliminary data.</text>
</comment>
<dbReference type="InterPro" id="IPR027961">
    <property type="entry name" value="DUF4442"/>
</dbReference>
<dbReference type="Pfam" id="PF14539">
    <property type="entry name" value="DUF4442"/>
    <property type="match status" value="1"/>
</dbReference>
<organism evidence="1 2">
    <name type="scientific">Haloarcula rubra</name>
    <dbReference type="NCBI Taxonomy" id="2487747"/>
    <lineage>
        <taxon>Archaea</taxon>
        <taxon>Methanobacteriati</taxon>
        <taxon>Methanobacteriota</taxon>
        <taxon>Stenosarchaea group</taxon>
        <taxon>Halobacteria</taxon>
        <taxon>Halobacteriales</taxon>
        <taxon>Haloarculaceae</taxon>
        <taxon>Haloarcula</taxon>
    </lineage>
</organism>
<dbReference type="InterPro" id="IPR029069">
    <property type="entry name" value="HotDog_dom_sf"/>
</dbReference>
<keyword evidence="2" id="KW-1185">Reference proteome</keyword>
<dbReference type="AlphaFoldDB" id="A0AAW4PKM1"/>
<reference evidence="1 2" key="1">
    <citation type="submission" date="2021-06" db="EMBL/GenBank/DDBJ databases">
        <title>Halomicroarcula sp. a new haloarchaeum isolated from saline soil.</title>
        <authorList>
            <person name="Duran-Viseras A."/>
            <person name="Sanchez-Porro C."/>
            <person name="Ventosa A."/>
        </authorList>
    </citation>
    <scope>NUCLEOTIDE SEQUENCE [LARGE SCALE GENOMIC DNA]</scope>
    <source>
        <strain evidence="1 2">F13</strain>
    </source>
</reference>
<gene>
    <name evidence="1" type="ORF">EGH21_03405</name>
</gene>
<dbReference type="Gene3D" id="3.10.129.10">
    <property type="entry name" value="Hotdog Thioesterase"/>
    <property type="match status" value="1"/>
</dbReference>
<accession>A0AAW4PKM1</accession>
<name>A0AAW4PKM1_9EURY</name>
<dbReference type="RefSeq" id="WP_220617055.1">
    <property type="nucleotide sequence ID" value="NZ_RKLR01000001.1"/>
</dbReference>
<dbReference type="EMBL" id="RKLR01000001">
    <property type="protein sequence ID" value="MBX0322073.1"/>
    <property type="molecule type" value="Genomic_DNA"/>
</dbReference>
<proteinExistence type="predicted"/>
<dbReference type="SUPFAM" id="SSF54637">
    <property type="entry name" value="Thioesterase/thiol ester dehydrase-isomerase"/>
    <property type="match status" value="1"/>
</dbReference>
<sequence length="155" mass="17821">MSESWRTRLERVVFNLYPAYLGTGGRVTHIEADWSEVRVRLPLSWRTRNVVGTIFGGSLYSAVDPFYMMMLMRRLDDSYVVWDKAASIRFHKPAEETLYATFELPDAEVSAVEDELADRDSVDREYEVELVDDEGVVHAVVEKTVHVSTDETKRA</sequence>